<evidence type="ECO:0000313" key="1">
    <source>
        <dbReference type="EMBL" id="OUL59289.1"/>
    </source>
</evidence>
<name>A0A244CVL1_PSEDV</name>
<reference evidence="1 2" key="1">
    <citation type="submission" date="2017-02" db="EMBL/GenBank/DDBJ databases">
        <title>Pseudoalteromonas ulvae TC14 Genome.</title>
        <authorList>
            <person name="Molmeret M."/>
        </authorList>
    </citation>
    <scope>NUCLEOTIDE SEQUENCE [LARGE SCALE GENOMIC DNA]</scope>
    <source>
        <strain evidence="1">TC14</strain>
    </source>
</reference>
<evidence type="ECO:0000313" key="2">
    <source>
        <dbReference type="Proteomes" id="UP000194841"/>
    </source>
</evidence>
<dbReference type="AlphaFoldDB" id="A0A244CVL1"/>
<dbReference type="OrthoDB" id="6308140at2"/>
<dbReference type="Proteomes" id="UP000194841">
    <property type="component" value="Unassembled WGS sequence"/>
</dbReference>
<sequence length="200" mass="21928">MAFQSNMFASHILDSRAVLSQPNSTAYITNKWVFDIGGSAALPFLRQILVANVAKLTSAGMGLQSRVNGFCAHQNIVLDVYYFSESAFRIVVDTNQPQTFANWLTQFESYFDIDVIAREDLAVLSVQGVDAFATLVEEFSLTPGLRLSDQQLRFGAQSGAVFLTAVSSDNVNRYELIASESELASWQSRFTGLGFNANAA</sequence>
<dbReference type="RefSeq" id="WP_086742682.1">
    <property type="nucleotide sequence ID" value="NZ_MWPV01000001.1"/>
</dbReference>
<evidence type="ECO:0008006" key="3">
    <source>
        <dbReference type="Google" id="ProtNLM"/>
    </source>
</evidence>
<dbReference type="Gene3D" id="3.30.1360.120">
    <property type="entry name" value="Probable tRNA modification gtpase trme, domain 1"/>
    <property type="match status" value="1"/>
</dbReference>
<accession>A0A244CVL1</accession>
<dbReference type="EMBL" id="MWPV01000001">
    <property type="protein sequence ID" value="OUL59289.1"/>
    <property type="molecule type" value="Genomic_DNA"/>
</dbReference>
<protein>
    <recommendedName>
        <fullName evidence="3">Aminomethyltransferase folate-binding domain-containing protein</fullName>
    </recommendedName>
</protein>
<organism evidence="1 2">
    <name type="scientific">Pseudoalteromonas ulvae</name>
    <dbReference type="NCBI Taxonomy" id="107327"/>
    <lineage>
        <taxon>Bacteria</taxon>
        <taxon>Pseudomonadati</taxon>
        <taxon>Pseudomonadota</taxon>
        <taxon>Gammaproteobacteria</taxon>
        <taxon>Alteromonadales</taxon>
        <taxon>Pseudoalteromonadaceae</taxon>
        <taxon>Pseudoalteromonas</taxon>
    </lineage>
</organism>
<comment type="caution">
    <text evidence="1">The sequence shown here is derived from an EMBL/GenBank/DDBJ whole genome shotgun (WGS) entry which is preliminary data.</text>
</comment>
<dbReference type="InterPro" id="IPR027266">
    <property type="entry name" value="TrmE/GcvT-like"/>
</dbReference>
<gene>
    <name evidence="1" type="ORF">B1199_03195</name>
</gene>
<dbReference type="SUPFAM" id="SSF103025">
    <property type="entry name" value="Folate-binding domain"/>
    <property type="match status" value="1"/>
</dbReference>
<keyword evidence="2" id="KW-1185">Reference proteome</keyword>
<proteinExistence type="predicted"/>